<dbReference type="GO" id="GO:0006313">
    <property type="term" value="P:DNA transposition"/>
    <property type="evidence" value="ECO:0007669"/>
    <property type="project" value="InterPro"/>
</dbReference>
<accession>A0A327Y3C1</accession>
<evidence type="ECO:0000259" key="3">
    <source>
        <dbReference type="Pfam" id="PF02371"/>
    </source>
</evidence>
<evidence type="ECO:0000313" key="5">
    <source>
        <dbReference type="Proteomes" id="UP000248555"/>
    </source>
</evidence>
<evidence type="ECO:0000313" key="4">
    <source>
        <dbReference type="EMBL" id="RAK15244.1"/>
    </source>
</evidence>
<name>A0A327Y3C1_9BACL</name>
<gene>
    <name evidence="4" type="ORF">B0I26_12330</name>
</gene>
<dbReference type="OrthoDB" id="9790935at2"/>
<dbReference type="Pfam" id="PF02371">
    <property type="entry name" value="Transposase_20"/>
    <property type="match status" value="1"/>
</dbReference>
<dbReference type="InterPro" id="IPR003346">
    <property type="entry name" value="Transposase_20"/>
</dbReference>
<sequence length="467" mass="53575">MGLKKYNKHFNNIQGKKGSQFSSQLRGINLEKVLIVAIDAAKFFQKALICNYFGDVIEKPFFFGINQSGIQDLCSRIEKAKNEVLAERIFIGVEATGHYYEDIVRELGKCGYGVTIINAATTYEERASALNWSKTDDLDLYAIAHALIQNKGMENKLPEGIHRQLMILTRARRNEVRKRALLRVQIRTLMDHVWRDYQGYIVMENNRPKRKLIFSDFWGMSSLFFMENYPHPSSLLELGVDGIRKVAKENKLRIKESTIQTLLSVAKQSIIRSKEEVSAELLLLRLAIQDLRRLDENVRVIEKEIEQMLLQTDGRLLLTVPGIGVVTAAEFYSELGDISHYTHAGQLIKKAGTNPIIIQSGGVQGFYGRISKQGNKNLRFMVYTVGKCLAQHNRDLHPYYKKLLDRGKHPRKAFIALGNKFIKIAFSMLKHKKPYESKQADYSYFEEIKKKLVYTKMKDFLTIVLAA</sequence>
<keyword evidence="5" id="KW-1185">Reference proteome</keyword>
<dbReference type="AlphaFoldDB" id="A0A327Y3C1"/>
<proteinExistence type="predicted"/>
<organism evidence="4 5">
    <name type="scientific">Paranoxybacillus vitaminiphilus</name>
    <dbReference type="NCBI Taxonomy" id="581036"/>
    <lineage>
        <taxon>Bacteria</taxon>
        <taxon>Bacillati</taxon>
        <taxon>Bacillota</taxon>
        <taxon>Bacilli</taxon>
        <taxon>Bacillales</taxon>
        <taxon>Anoxybacillaceae</taxon>
        <taxon>Paranoxybacillus</taxon>
    </lineage>
</organism>
<comment type="caution">
    <text evidence="4">The sequence shown here is derived from an EMBL/GenBank/DDBJ whole genome shotgun (WGS) entry which is preliminary data.</text>
</comment>
<evidence type="ECO:0000256" key="1">
    <source>
        <dbReference type="SAM" id="Coils"/>
    </source>
</evidence>
<feature type="domain" description="Transposase IS110-like N-terminal" evidence="2">
    <location>
        <begin position="36"/>
        <end position="193"/>
    </location>
</feature>
<dbReference type="GO" id="GO:0003677">
    <property type="term" value="F:DNA binding"/>
    <property type="evidence" value="ECO:0007669"/>
    <property type="project" value="InterPro"/>
</dbReference>
<dbReference type="Pfam" id="PF01548">
    <property type="entry name" value="DEDD_Tnp_IS110"/>
    <property type="match status" value="1"/>
</dbReference>
<dbReference type="PANTHER" id="PTHR33055:SF13">
    <property type="entry name" value="TRANSPOSASE"/>
    <property type="match status" value="1"/>
</dbReference>
<dbReference type="RefSeq" id="WP_111646447.1">
    <property type="nucleotide sequence ID" value="NZ_QLMH01000023.1"/>
</dbReference>
<dbReference type="EMBL" id="QLMH01000023">
    <property type="protein sequence ID" value="RAK15244.1"/>
    <property type="molecule type" value="Genomic_DNA"/>
</dbReference>
<evidence type="ECO:0000259" key="2">
    <source>
        <dbReference type="Pfam" id="PF01548"/>
    </source>
</evidence>
<keyword evidence="1" id="KW-0175">Coiled coil</keyword>
<dbReference type="InterPro" id="IPR047650">
    <property type="entry name" value="Transpos_IS110"/>
</dbReference>
<reference evidence="4 5" key="1">
    <citation type="submission" date="2018-06" db="EMBL/GenBank/DDBJ databases">
        <title>Genomic Encyclopedia of Type Strains, Phase III (KMG-III): the genomes of soil and plant-associated and newly described type strains.</title>
        <authorList>
            <person name="Whitman W."/>
        </authorList>
    </citation>
    <scope>NUCLEOTIDE SEQUENCE [LARGE SCALE GENOMIC DNA]</scope>
    <source>
        <strain evidence="4 5">CGMCC 1.8979</strain>
    </source>
</reference>
<dbReference type="InterPro" id="IPR002525">
    <property type="entry name" value="Transp_IS110-like_N"/>
</dbReference>
<protein>
    <submittedName>
        <fullName evidence="4">Transposase</fullName>
    </submittedName>
</protein>
<dbReference type="NCBIfam" id="NF033542">
    <property type="entry name" value="transpos_IS110"/>
    <property type="match status" value="1"/>
</dbReference>
<feature type="coiled-coil region" evidence="1">
    <location>
        <begin position="284"/>
        <end position="311"/>
    </location>
</feature>
<feature type="domain" description="Transposase IS116/IS110/IS902 C-terminal" evidence="3">
    <location>
        <begin position="315"/>
        <end position="401"/>
    </location>
</feature>
<dbReference type="Proteomes" id="UP000248555">
    <property type="component" value="Unassembled WGS sequence"/>
</dbReference>
<dbReference type="PANTHER" id="PTHR33055">
    <property type="entry name" value="TRANSPOSASE FOR INSERTION SEQUENCE ELEMENT IS1111A"/>
    <property type="match status" value="1"/>
</dbReference>
<dbReference type="GO" id="GO:0004803">
    <property type="term" value="F:transposase activity"/>
    <property type="evidence" value="ECO:0007669"/>
    <property type="project" value="InterPro"/>
</dbReference>